<dbReference type="InterPro" id="IPR050378">
    <property type="entry name" value="Metallo-dep_Hydrolases_sf"/>
</dbReference>
<dbReference type="SUPFAM" id="SSF51338">
    <property type="entry name" value="Composite domain of metallo-dependent hydrolases"/>
    <property type="match status" value="1"/>
</dbReference>
<proteinExistence type="predicted"/>
<accession>A0A0U5FAN3</accession>
<feature type="domain" description="Amidohydrolase-related" evidence="2">
    <location>
        <begin position="521"/>
        <end position="596"/>
    </location>
</feature>
<dbReference type="EMBL" id="WOTE01000007">
    <property type="protein sequence ID" value="NHO40185.1"/>
    <property type="molecule type" value="Genomic_DNA"/>
</dbReference>
<evidence type="ECO:0000259" key="2">
    <source>
        <dbReference type="Pfam" id="PF01979"/>
    </source>
</evidence>
<dbReference type="RefSeq" id="WP_059023976.1">
    <property type="nucleotide sequence ID" value="NZ_LN609302.1"/>
</dbReference>
<dbReference type="OrthoDB" id="9766983at2"/>
<evidence type="ECO:0000256" key="1">
    <source>
        <dbReference type="ARBA" id="ARBA00001947"/>
    </source>
</evidence>
<dbReference type="InterPro" id="IPR032466">
    <property type="entry name" value="Metal_Hydrolase"/>
</dbReference>
<dbReference type="EMBL" id="LN609302">
    <property type="protein sequence ID" value="CEF56410.1"/>
    <property type="molecule type" value="Genomic_DNA"/>
</dbReference>
<reference evidence="4 6" key="3">
    <citation type="journal article" date="2020" name="Int. J. Syst. Evol. Microbiol.">
        <title>Novel acetic acid bacteria from cider fermentations: Acetobacter conturbans sp. nov. and Acetobacter fallax sp. nov.</title>
        <authorList>
            <person name="Sombolestani A.S."/>
            <person name="Cleenwerck I."/>
            <person name="Cnockaert M."/>
            <person name="Borremans W."/>
            <person name="Wieme A.D."/>
            <person name="De Vuyst L."/>
            <person name="Vandamme P."/>
        </authorList>
    </citation>
    <scope>NUCLEOTIDE SEQUENCE [LARGE SCALE GENOMIC DNA]</scope>
    <source>
        <strain evidence="4 6">LMG 23848</strain>
    </source>
</reference>
<dbReference type="PANTHER" id="PTHR11647">
    <property type="entry name" value="HYDRANTOINASE/DIHYDROPYRIMIDINASE FAMILY MEMBER"/>
    <property type="match status" value="1"/>
</dbReference>
<dbReference type="AlphaFoldDB" id="A0A0U5FAN3"/>
<organism evidence="3 5">
    <name type="scientific">Acetobacter ghanensis</name>
    <dbReference type="NCBI Taxonomy" id="431306"/>
    <lineage>
        <taxon>Bacteria</taxon>
        <taxon>Pseudomonadati</taxon>
        <taxon>Pseudomonadota</taxon>
        <taxon>Alphaproteobacteria</taxon>
        <taxon>Acetobacterales</taxon>
        <taxon>Acetobacteraceae</taxon>
        <taxon>Acetobacter</taxon>
    </lineage>
</organism>
<dbReference type="Gene3D" id="2.30.40.10">
    <property type="entry name" value="Urease, subunit C, domain 1"/>
    <property type="match status" value="1"/>
</dbReference>
<dbReference type="SUPFAM" id="SSF51556">
    <property type="entry name" value="Metallo-dependent hydrolases"/>
    <property type="match status" value="1"/>
</dbReference>
<dbReference type="PATRIC" id="fig|431306.5.peg.2034"/>
<dbReference type="Proteomes" id="UP000657200">
    <property type="component" value="Unassembled WGS sequence"/>
</dbReference>
<evidence type="ECO:0000313" key="4">
    <source>
        <dbReference type="EMBL" id="NHO40185.1"/>
    </source>
</evidence>
<reference evidence="3" key="1">
    <citation type="submission" date="2014-09" db="EMBL/GenBank/DDBJ databases">
        <authorList>
            <person name="Magalhaes I.L.F."/>
            <person name="Oliveira U."/>
            <person name="Santos F.R."/>
            <person name="Vidigal T.H.D.A."/>
            <person name="Brescovit A.D."/>
            <person name="Santos A.J."/>
        </authorList>
    </citation>
    <scope>NUCLEOTIDE SEQUENCE</scope>
    <source>
        <strain evidence="3">LMG 23848T</strain>
    </source>
</reference>
<evidence type="ECO:0000313" key="3">
    <source>
        <dbReference type="EMBL" id="CEF56410.1"/>
    </source>
</evidence>
<dbReference type="Proteomes" id="UP000068250">
    <property type="component" value="Chromosome I"/>
</dbReference>
<dbReference type="InterPro" id="IPR011059">
    <property type="entry name" value="Metal-dep_hydrolase_composite"/>
</dbReference>
<dbReference type="GO" id="GO:0005829">
    <property type="term" value="C:cytosol"/>
    <property type="evidence" value="ECO:0007669"/>
    <property type="project" value="TreeGrafter"/>
</dbReference>
<dbReference type="GO" id="GO:0016812">
    <property type="term" value="F:hydrolase activity, acting on carbon-nitrogen (but not peptide) bonds, in cyclic amides"/>
    <property type="evidence" value="ECO:0007669"/>
    <property type="project" value="TreeGrafter"/>
</dbReference>
<keyword evidence="6" id="KW-1185">Reference proteome</keyword>
<reference evidence="5" key="2">
    <citation type="submission" date="2014-09" db="EMBL/GenBank/DDBJ databases">
        <authorList>
            <person name="Illeghems K.G."/>
        </authorList>
    </citation>
    <scope>NUCLEOTIDE SEQUENCE [LARGE SCALE GENOMIC DNA]</scope>
    <source>
        <strain evidence="5">LMG 23848T</strain>
    </source>
</reference>
<gene>
    <name evidence="3" type="ORF">AGA_1977</name>
    <name evidence="4" type="ORF">GOB80_10940</name>
</gene>
<evidence type="ECO:0000313" key="5">
    <source>
        <dbReference type="Proteomes" id="UP000068250"/>
    </source>
</evidence>
<dbReference type="Pfam" id="PF01979">
    <property type="entry name" value="Amidohydro_1"/>
    <property type="match status" value="1"/>
</dbReference>
<sequence>MHHVIYRNGLVFDGYGGPPFVADVIVENGIIVKIGQALEAETDAKEIDCHGLWVMPGLLDIHTHCDLELELAPELPEVVRHGTTTVIIGNCSIGITYGHQRSGGEDPIVDCFARVENMPKSVLSRVADTCTWTNSQDYLTHLDSLPMGPNVAPLIPHSMLRIAVMGLEGAITRPPSQQEQQHMERLLEAGMAQGYIGLSTDALPFHFLANSPNKKKKIPTQYANFRELARLTQVVRRHGRVWQATPPKDNVFSAVRSFLLTSGRLYGSPLKTTVLAALDLKTNQSAKYLCLLLSYLLNSRILNGHFNFQALSASFRIWSDGVINPIADEIPELRVLNELEADDVQGRLQILSNPAWIKAFKKMWLTGRNKWSFPGLLQRLRLENTVLTRNLNDMIVADCPLNHWIGQSLQKPYQRLRAWQSGINFSTVRHQDEEDFFATFLNPIKDEAEFLLHLLRVWDTRLRWETTIANADSTVLKNILFSKQTLPGFNDSGAHLANIGFYDGNLRFFKIAQQTSLSCVAQAVKKLTSLPAEFFNLNAGNIRVGVQADICIIDPQALQKWNPEKTYRFVYRQALDCKQVINRPENVVKLVMINGKFAWKNGQYAEDFGHHAYGRVLRTRDHPSERSFT</sequence>
<comment type="cofactor">
    <cofactor evidence="1">
        <name>Zn(2+)</name>
        <dbReference type="ChEBI" id="CHEBI:29105"/>
    </cofactor>
</comment>
<evidence type="ECO:0000313" key="6">
    <source>
        <dbReference type="Proteomes" id="UP000657200"/>
    </source>
</evidence>
<dbReference type="STRING" id="431306.AGA_1977"/>
<dbReference type="PANTHER" id="PTHR11647:SF1">
    <property type="entry name" value="COLLAPSIN RESPONSE MEDIATOR PROTEIN"/>
    <property type="match status" value="1"/>
</dbReference>
<dbReference type="InterPro" id="IPR006680">
    <property type="entry name" value="Amidohydro-rel"/>
</dbReference>
<protein>
    <submittedName>
        <fullName evidence="4">Amidohydrolase family protein</fullName>
    </submittedName>
</protein>
<dbReference type="Gene3D" id="3.20.20.140">
    <property type="entry name" value="Metal-dependent hydrolases"/>
    <property type="match status" value="1"/>
</dbReference>
<name>A0A0U5FAN3_9PROT</name>